<proteinExistence type="predicted"/>
<accession>A0A841Y7Q8</accession>
<dbReference type="Proteomes" id="UP000591929">
    <property type="component" value="Unassembled WGS sequence"/>
</dbReference>
<dbReference type="Pfam" id="PF20622">
    <property type="entry name" value="Big_15"/>
    <property type="match status" value="3"/>
</dbReference>
<sequence length="1095" mass="115565">MKKKNFKKSSIILVTTALVGSQLTVFVPANAMESSKNVESYRASGELHKGLKNLEKPMQRTLAVDSKATEVVVDVSSPAELEQALNSSNSANVIRFTNDITLIKDLKTNKSVRFEGNGRQLSFSSKRIVMAGSAKIDLINISLFNGGTGSTRAMFIQEKSSSNPTINVLGDVVSSGYLFSAPTGGSLTVAGKNNSFSGSQSSMIADVNDFKVEDNAQIKKMEAVDNAIKVGKSGTISIGKYAEMNIQSNTGYSYYAPNSTLLIGEGAIVNSTSLYGGISVNAMQIDNDAKLDLSSGKTGTTGTGIKSTRGITIGDNTSIKVSGSGNGIQTTGTGSVITFGIQNDINIESAAGSGIVTDGLNIGVESDVLVNSYKDAIVTDKAGVSIGEISNRPVSSTNKDKISITSGYGNGIYSKGNILLGDNIETNIQAYRTALYAGGSTSSLNVSLGAFSTLTANSEIAMGVDTAAMNIGEGTSASIKAKTTGVNLGKVGNGLNTSDDVKLFINAENGIVAGKNLDFKQNNNLEIIALSGYGISTTESSKITFDKNSLVKIQAKTGIRQVGSASSLDFKESSALQIYNTEQHGIVTEGSITFDKKTSTNIKAAQVGVYSAVKADGVVRFDSDSKVIAQTLSNQSTSVFDLSGRVNSRLEIINPRLMDIKQINHYEPGKGRLIKGASTTNEASQTRLVLDNVKDLYAWNRGQSWGSAPSYAWSDVTSVTRFVRESGNVRYDYYGGPTTGTNVNGFDIYNYSRLATHKENTSMSETTIDELTTESTVVSGTAEPGASIEIKVGDTIIGRGTADANGNYSISISPQKEGTVVTAQAFLGTEKSNTAQTTVKGNSKGVIIPSDYTVGESTITGSYTGDIVKAQLYVNGKYISTGGTFVDGKFSYYVPAGLIKETDKVELVALDKDNNILDRKPVNVVAVKAALNPADYTVGQTNITGTYTGDVARAQLYVNGQYISTGGTFADGKFTYYVPAGLIKETDKVELVALDTNGNVVDRKPVNVLTGTKGTITPSVYTVGTSTITGSYTGEVAKAQLYVNDKYVSTGGTFVDGKFTYYVQAGLIKATDKVELVALNKNNDILDRKSVTVKG</sequence>
<evidence type="ECO:0000259" key="2">
    <source>
        <dbReference type="Pfam" id="PF17936"/>
    </source>
</evidence>
<dbReference type="InterPro" id="IPR013783">
    <property type="entry name" value="Ig-like_fold"/>
</dbReference>
<dbReference type="AlphaFoldDB" id="A0A841Y7Q8"/>
<feature type="domain" description="Bacterial Ig" evidence="3">
    <location>
        <begin position="1014"/>
        <end position="1094"/>
    </location>
</feature>
<evidence type="ECO:0000313" key="4">
    <source>
        <dbReference type="EMBL" id="MBC1371282.1"/>
    </source>
</evidence>
<feature type="domain" description="Bacterial Ig" evidence="3">
    <location>
        <begin position="845"/>
        <end position="925"/>
    </location>
</feature>
<reference evidence="4 5" key="1">
    <citation type="submission" date="2020-03" db="EMBL/GenBank/DDBJ databases">
        <title>Soil Listeria distribution.</title>
        <authorList>
            <person name="Liao J."/>
            <person name="Wiedmann M."/>
        </authorList>
    </citation>
    <scope>NUCLEOTIDE SEQUENCE [LARGE SCALE GENOMIC DNA]</scope>
    <source>
        <strain evidence="4 5">FSL L7-1681</strain>
    </source>
</reference>
<evidence type="ECO:0000259" key="3">
    <source>
        <dbReference type="Pfam" id="PF20622"/>
    </source>
</evidence>
<dbReference type="EMBL" id="JAARPL010000002">
    <property type="protein sequence ID" value="MBC1371282.1"/>
    <property type="molecule type" value="Genomic_DNA"/>
</dbReference>
<dbReference type="RefSeq" id="WP_185376003.1">
    <property type="nucleotide sequence ID" value="NZ_JAARPL010000002.1"/>
</dbReference>
<evidence type="ECO:0000313" key="5">
    <source>
        <dbReference type="Proteomes" id="UP000591929"/>
    </source>
</evidence>
<protein>
    <recommendedName>
        <fullName evidence="6">Bacterial Ig domain-containing protein</fullName>
    </recommendedName>
</protein>
<feature type="domain" description="Bacterial Ig" evidence="2">
    <location>
        <begin position="768"/>
        <end position="826"/>
    </location>
</feature>
<comment type="caution">
    <text evidence="4">The sequence shown here is derived from an EMBL/GenBank/DDBJ whole genome shotgun (WGS) entry which is preliminary data.</text>
</comment>
<evidence type="ECO:0008006" key="6">
    <source>
        <dbReference type="Google" id="ProtNLM"/>
    </source>
</evidence>
<dbReference type="InterPro" id="IPR041498">
    <property type="entry name" value="Big_6"/>
</dbReference>
<feature type="domain" description="Bacterial Ig" evidence="3">
    <location>
        <begin position="931"/>
        <end position="1008"/>
    </location>
</feature>
<dbReference type="InterPro" id="IPR046746">
    <property type="entry name" value="Big_15"/>
</dbReference>
<gene>
    <name evidence="4" type="ORF">HB847_02790</name>
</gene>
<name>A0A841Y7Q8_9LIST</name>
<dbReference type="Pfam" id="PF17936">
    <property type="entry name" value="Big_6"/>
    <property type="match status" value="1"/>
</dbReference>
<dbReference type="Gene3D" id="2.60.40.10">
    <property type="entry name" value="Immunoglobulins"/>
    <property type="match status" value="1"/>
</dbReference>
<organism evidence="4 5">
    <name type="scientific">Listeria booriae</name>
    <dbReference type="NCBI Taxonomy" id="1552123"/>
    <lineage>
        <taxon>Bacteria</taxon>
        <taxon>Bacillati</taxon>
        <taxon>Bacillota</taxon>
        <taxon>Bacilli</taxon>
        <taxon>Bacillales</taxon>
        <taxon>Listeriaceae</taxon>
        <taxon>Listeria</taxon>
    </lineage>
</organism>
<feature type="signal peptide" evidence="1">
    <location>
        <begin position="1"/>
        <end position="31"/>
    </location>
</feature>
<keyword evidence="1" id="KW-0732">Signal</keyword>
<feature type="chain" id="PRO_5032474529" description="Bacterial Ig domain-containing protein" evidence="1">
    <location>
        <begin position="32"/>
        <end position="1095"/>
    </location>
</feature>
<evidence type="ECO:0000256" key="1">
    <source>
        <dbReference type="SAM" id="SignalP"/>
    </source>
</evidence>